<organism evidence="7 8">
    <name type="scientific">Paracoccus isoporae</name>
    <dbReference type="NCBI Taxonomy" id="591205"/>
    <lineage>
        <taxon>Bacteria</taxon>
        <taxon>Pseudomonadati</taxon>
        <taxon>Pseudomonadota</taxon>
        <taxon>Alphaproteobacteria</taxon>
        <taxon>Rhodobacterales</taxon>
        <taxon>Paracoccaceae</taxon>
        <taxon>Paracoccus</taxon>
    </lineage>
</organism>
<dbReference type="PANTHER" id="PTHR43114">
    <property type="entry name" value="ADENINE DEAMINASE"/>
    <property type="match status" value="1"/>
</dbReference>
<keyword evidence="4" id="KW-0378">Hydrolase</keyword>
<dbReference type="Pfam" id="PF00962">
    <property type="entry name" value="A_deaminase"/>
    <property type="match status" value="1"/>
</dbReference>
<feature type="domain" description="Adenosine deaminase" evidence="6">
    <location>
        <begin position="6"/>
        <end position="322"/>
    </location>
</feature>
<proteinExistence type="inferred from homology"/>
<protein>
    <submittedName>
        <fullName evidence="7">Adenosine deaminase</fullName>
    </submittedName>
</protein>
<dbReference type="NCBIfam" id="NF006848">
    <property type="entry name" value="PRK09358.1-3"/>
    <property type="match status" value="1"/>
</dbReference>
<comment type="similarity">
    <text evidence="2">Belongs to the metallo-dependent hydrolases superfamily. Adenosine and AMP deaminases family.</text>
</comment>
<dbReference type="Proteomes" id="UP000199344">
    <property type="component" value="Unassembled WGS sequence"/>
</dbReference>
<dbReference type="InterPro" id="IPR032466">
    <property type="entry name" value="Metal_Hydrolase"/>
</dbReference>
<comment type="cofactor">
    <cofactor evidence="1">
        <name>Zn(2+)</name>
        <dbReference type="ChEBI" id="CHEBI:29105"/>
    </cofactor>
</comment>
<dbReference type="GO" id="GO:0019239">
    <property type="term" value="F:deaminase activity"/>
    <property type="evidence" value="ECO:0007669"/>
    <property type="project" value="InterPro"/>
</dbReference>
<evidence type="ECO:0000256" key="4">
    <source>
        <dbReference type="ARBA" id="ARBA00022801"/>
    </source>
</evidence>
<keyword evidence="5" id="KW-0862">Zinc</keyword>
<evidence type="ECO:0000256" key="3">
    <source>
        <dbReference type="ARBA" id="ARBA00022723"/>
    </source>
</evidence>
<sequence>MKDLSKIELHLHLEGAAPPGFVRGLAAEQGADLSGIFDGQGHYAYDGFTDFLRVYEVATSVIRTPQDYARLLREVLGNCAEHGAIYAELFVSPEFCGGGDLSAWRDYLAAMVEVAEEMGAHGIDSRAIITPIRHFGPDRARASAICARETASEDHTGWVSGFGMGGAETVGTPQDFTWSFDCAREAGLGLTCHAGEWGGPQSIRDAMSLGISRVGHGVHAVQDPALMRDLAEQGIVLEVCPGSNIALGIYPDWSAHPIAKLADAGVKVTVSTDDPPFFHTTLSHEYARLADAFGWAEAEFREMNLIAAEAAFCDAATRDRLRGRFA</sequence>
<dbReference type="InterPro" id="IPR001365">
    <property type="entry name" value="A_deaminase_dom"/>
</dbReference>
<evidence type="ECO:0000256" key="1">
    <source>
        <dbReference type="ARBA" id="ARBA00001947"/>
    </source>
</evidence>
<dbReference type="EMBL" id="FNAH01000004">
    <property type="protein sequence ID" value="SDE16762.1"/>
    <property type="molecule type" value="Genomic_DNA"/>
</dbReference>
<evidence type="ECO:0000256" key="5">
    <source>
        <dbReference type="ARBA" id="ARBA00022833"/>
    </source>
</evidence>
<dbReference type="OrthoDB" id="105475at2"/>
<accession>A0A1G7APQ6</accession>
<keyword evidence="3" id="KW-0479">Metal-binding</keyword>
<evidence type="ECO:0000256" key="2">
    <source>
        <dbReference type="ARBA" id="ARBA00006676"/>
    </source>
</evidence>
<evidence type="ECO:0000313" key="7">
    <source>
        <dbReference type="EMBL" id="SDE16762.1"/>
    </source>
</evidence>
<dbReference type="Gene3D" id="3.20.20.140">
    <property type="entry name" value="Metal-dependent hydrolases"/>
    <property type="match status" value="1"/>
</dbReference>
<evidence type="ECO:0000313" key="8">
    <source>
        <dbReference type="Proteomes" id="UP000199344"/>
    </source>
</evidence>
<dbReference type="SUPFAM" id="SSF51556">
    <property type="entry name" value="Metallo-dependent hydrolases"/>
    <property type="match status" value="1"/>
</dbReference>
<dbReference type="RefSeq" id="WP_090522970.1">
    <property type="nucleotide sequence ID" value="NZ_FNAH01000004.1"/>
</dbReference>
<dbReference type="InterPro" id="IPR006330">
    <property type="entry name" value="Ado/ade_deaminase"/>
</dbReference>
<dbReference type="GO" id="GO:0016814">
    <property type="term" value="F:hydrolase activity, acting on carbon-nitrogen (but not peptide) bonds, in cyclic amidines"/>
    <property type="evidence" value="ECO:0007669"/>
    <property type="project" value="UniProtKB-ARBA"/>
</dbReference>
<reference evidence="7 8" key="1">
    <citation type="submission" date="2016-10" db="EMBL/GenBank/DDBJ databases">
        <authorList>
            <person name="de Groot N.N."/>
        </authorList>
    </citation>
    <scope>NUCLEOTIDE SEQUENCE [LARGE SCALE GENOMIC DNA]</scope>
    <source>
        <strain evidence="7 8">DSM 22220</strain>
    </source>
</reference>
<dbReference type="PANTHER" id="PTHR43114:SF6">
    <property type="entry name" value="ADENINE DEAMINASE"/>
    <property type="match status" value="1"/>
</dbReference>
<dbReference type="GO" id="GO:0046872">
    <property type="term" value="F:metal ion binding"/>
    <property type="evidence" value="ECO:0007669"/>
    <property type="project" value="UniProtKB-KW"/>
</dbReference>
<keyword evidence="8" id="KW-1185">Reference proteome</keyword>
<evidence type="ECO:0000259" key="6">
    <source>
        <dbReference type="Pfam" id="PF00962"/>
    </source>
</evidence>
<dbReference type="STRING" id="591205.SAMN05421538_104211"/>
<dbReference type="AlphaFoldDB" id="A0A1G7APQ6"/>
<name>A0A1G7APQ6_9RHOB</name>
<dbReference type="NCBIfam" id="TIGR01430">
    <property type="entry name" value="aden_deam"/>
    <property type="match status" value="1"/>
</dbReference>
<gene>
    <name evidence="7" type="ORF">SAMN05421538_104211</name>
</gene>